<sequence>MATIFITGSTDGLGRAAAQSLLDQGHRVVLHARSADRGNALGELRSRAQGIAVGDLSSAAETKAIADQVNAIGRMDAIIHNAGVYTRPGRGATAEGHAETLAINTLAPYMLTALIERPGRLVYLSSGLHRGGEGSLDDLDWTRRPWDAGTAYAESKLHVVALAFALARRWPKVLCNAVDPGWVRTKMGGAGAPVDIATGARTQSWLAASEDPAALVSGRYWHHLAQQQPAKQATDPKFQDELIDRLSKLTGVELPEA</sequence>
<name>A0A2M6UEG1_9BRAD</name>
<proteinExistence type="predicted"/>
<keyword evidence="1" id="KW-0560">Oxidoreductase</keyword>
<evidence type="ECO:0000313" key="3">
    <source>
        <dbReference type="Proteomes" id="UP000228930"/>
    </source>
</evidence>
<dbReference type="InterPro" id="IPR002347">
    <property type="entry name" value="SDR_fam"/>
</dbReference>
<dbReference type="InterPro" id="IPR036291">
    <property type="entry name" value="NAD(P)-bd_dom_sf"/>
</dbReference>
<dbReference type="RefSeq" id="WP_100178113.1">
    <property type="nucleotide sequence ID" value="NZ_LFJC01000003.1"/>
</dbReference>
<organism evidence="2 3">
    <name type="scientific">Bradyrhizobium nitroreducens</name>
    <dbReference type="NCBI Taxonomy" id="709803"/>
    <lineage>
        <taxon>Bacteria</taxon>
        <taxon>Pseudomonadati</taxon>
        <taxon>Pseudomonadota</taxon>
        <taxon>Alphaproteobacteria</taxon>
        <taxon>Hyphomicrobiales</taxon>
        <taxon>Nitrobacteraceae</taxon>
        <taxon>Bradyrhizobium</taxon>
    </lineage>
</organism>
<keyword evidence="3" id="KW-1185">Reference proteome</keyword>
<evidence type="ECO:0000313" key="2">
    <source>
        <dbReference type="EMBL" id="PIT02948.1"/>
    </source>
</evidence>
<dbReference type="Proteomes" id="UP000228930">
    <property type="component" value="Unassembled WGS sequence"/>
</dbReference>
<dbReference type="Pfam" id="PF13561">
    <property type="entry name" value="adh_short_C2"/>
    <property type="match status" value="1"/>
</dbReference>
<dbReference type="EMBL" id="LFJC01000003">
    <property type="protein sequence ID" value="PIT02948.1"/>
    <property type="molecule type" value="Genomic_DNA"/>
</dbReference>
<dbReference type="GO" id="GO:0016491">
    <property type="term" value="F:oxidoreductase activity"/>
    <property type="evidence" value="ECO:0007669"/>
    <property type="project" value="UniProtKB-KW"/>
</dbReference>
<dbReference type="PANTHER" id="PTHR43157">
    <property type="entry name" value="PHOSPHATIDYLINOSITOL-GLYCAN BIOSYNTHESIS CLASS F PROTEIN-RELATED"/>
    <property type="match status" value="1"/>
</dbReference>
<dbReference type="SUPFAM" id="SSF51735">
    <property type="entry name" value="NAD(P)-binding Rossmann-fold domains"/>
    <property type="match status" value="1"/>
</dbReference>
<dbReference type="PANTHER" id="PTHR43157:SF31">
    <property type="entry name" value="PHOSPHATIDYLINOSITOL-GLYCAN BIOSYNTHESIS CLASS F PROTEIN"/>
    <property type="match status" value="1"/>
</dbReference>
<comment type="caution">
    <text evidence="2">The sequence shown here is derived from an EMBL/GenBank/DDBJ whole genome shotgun (WGS) entry which is preliminary data.</text>
</comment>
<reference evidence="2 3" key="1">
    <citation type="submission" date="2015-06" db="EMBL/GenBank/DDBJ databases">
        <title>Comparative genome analysis of nirS-carrying Bradyrhizobium sp. strains.</title>
        <authorList>
            <person name="Ishii S."/>
            <person name="Jang J."/>
            <person name="Nishizawa T."/>
            <person name="Senoo K."/>
        </authorList>
    </citation>
    <scope>NUCLEOTIDE SEQUENCE [LARGE SCALE GENOMIC DNA]</scope>
    <source>
        <strain evidence="2 3">TSA1</strain>
    </source>
</reference>
<dbReference type="PRINTS" id="PR00081">
    <property type="entry name" value="GDHRDH"/>
</dbReference>
<dbReference type="Gene3D" id="3.40.50.720">
    <property type="entry name" value="NAD(P)-binding Rossmann-like Domain"/>
    <property type="match status" value="1"/>
</dbReference>
<accession>A0A2M6UEG1</accession>
<dbReference type="AlphaFoldDB" id="A0A2M6UEG1"/>
<protein>
    <submittedName>
        <fullName evidence="2">Daunorubicin C-13 ketoreductase</fullName>
    </submittedName>
</protein>
<gene>
    <name evidence="2" type="ORF">TSA1_20980</name>
</gene>
<evidence type="ECO:0000256" key="1">
    <source>
        <dbReference type="ARBA" id="ARBA00023002"/>
    </source>
</evidence>